<dbReference type="InterPro" id="IPR031356">
    <property type="entry name" value="Stealth_CR4"/>
</dbReference>
<evidence type="ECO:0000313" key="9">
    <source>
        <dbReference type="Proteomes" id="UP000578112"/>
    </source>
</evidence>
<dbReference type="GO" id="GO:0000271">
    <property type="term" value="P:polysaccharide biosynthetic process"/>
    <property type="evidence" value="ECO:0007669"/>
    <property type="project" value="UniProtKB-KW"/>
</dbReference>
<dbReference type="GO" id="GO:0016772">
    <property type="term" value="F:transferase activity, transferring phosphorus-containing groups"/>
    <property type="evidence" value="ECO:0007669"/>
    <property type="project" value="InterPro"/>
</dbReference>
<evidence type="ECO:0000259" key="6">
    <source>
        <dbReference type="Pfam" id="PF17102"/>
    </source>
</evidence>
<dbReference type="RefSeq" id="WP_184994972.1">
    <property type="nucleotide sequence ID" value="NZ_BOMK01000020.1"/>
</dbReference>
<evidence type="ECO:0000256" key="1">
    <source>
        <dbReference type="ARBA" id="ARBA00007583"/>
    </source>
</evidence>
<feature type="domain" description="Stealth protein CR4 conserved region 4" evidence="7">
    <location>
        <begin position="465"/>
        <end position="510"/>
    </location>
</feature>
<evidence type="ECO:0000259" key="4">
    <source>
        <dbReference type="Pfam" id="PF11380"/>
    </source>
</evidence>
<evidence type="ECO:0000256" key="3">
    <source>
        <dbReference type="ARBA" id="ARBA00023169"/>
    </source>
</evidence>
<comment type="caution">
    <text evidence="8">The sequence shown here is derived from an EMBL/GenBank/DDBJ whole genome shotgun (WGS) entry which is preliminary data.</text>
</comment>
<evidence type="ECO:0000259" key="7">
    <source>
        <dbReference type="Pfam" id="PF17103"/>
    </source>
</evidence>
<keyword evidence="3" id="KW-0270">Exopolysaccharide synthesis</keyword>
<dbReference type="Pfam" id="PF17102">
    <property type="entry name" value="Stealth_CR3"/>
    <property type="match status" value="1"/>
</dbReference>
<name>A0A7W7MRP2_9ACTN</name>
<keyword evidence="9" id="KW-1185">Reference proteome</keyword>
<comment type="similarity">
    <text evidence="1">Belongs to the stealth family.</text>
</comment>
<dbReference type="InterPro" id="IPR021520">
    <property type="entry name" value="Stealth_CR2"/>
</dbReference>
<feature type="domain" description="Stealth protein CR1 conserved region 1" evidence="5">
    <location>
        <begin position="202"/>
        <end position="228"/>
    </location>
</feature>
<feature type="domain" description="Stealth protein CR3 conserved region 3" evidence="6">
    <location>
        <begin position="389"/>
        <end position="437"/>
    </location>
</feature>
<feature type="domain" description="Stealth protein CR2 conserved region 2" evidence="4">
    <location>
        <begin position="239"/>
        <end position="344"/>
    </location>
</feature>
<evidence type="ECO:0008006" key="10">
    <source>
        <dbReference type="Google" id="ProtNLM"/>
    </source>
</evidence>
<gene>
    <name evidence="8" type="ORF">BJ971_004255</name>
</gene>
<dbReference type="Pfam" id="PF17101">
    <property type="entry name" value="Stealth_CR1"/>
    <property type="match status" value="1"/>
</dbReference>
<dbReference type="Pfam" id="PF11380">
    <property type="entry name" value="Stealth_CR2"/>
    <property type="match status" value="1"/>
</dbReference>
<dbReference type="InterPro" id="IPR031357">
    <property type="entry name" value="Stealth_CR3"/>
</dbReference>
<dbReference type="PANTHER" id="PTHR24045">
    <property type="match status" value="1"/>
</dbReference>
<dbReference type="AlphaFoldDB" id="A0A7W7MRP2"/>
<dbReference type="EMBL" id="JACHNH010000001">
    <property type="protein sequence ID" value="MBB4763699.1"/>
    <property type="molecule type" value="Genomic_DNA"/>
</dbReference>
<proteinExistence type="inferred from homology"/>
<accession>A0A7W7MRP2</accession>
<reference evidence="8 9" key="1">
    <citation type="submission" date="2020-08" db="EMBL/GenBank/DDBJ databases">
        <title>Sequencing the genomes of 1000 actinobacteria strains.</title>
        <authorList>
            <person name="Klenk H.-P."/>
        </authorList>
    </citation>
    <scope>NUCLEOTIDE SEQUENCE [LARGE SCALE GENOMIC DNA]</scope>
    <source>
        <strain evidence="8 9">DSM 43149</strain>
    </source>
</reference>
<keyword evidence="2" id="KW-0808">Transferase</keyword>
<dbReference type="Proteomes" id="UP000578112">
    <property type="component" value="Unassembled WGS sequence"/>
</dbReference>
<evidence type="ECO:0000259" key="5">
    <source>
        <dbReference type="Pfam" id="PF17101"/>
    </source>
</evidence>
<evidence type="ECO:0000313" key="8">
    <source>
        <dbReference type="EMBL" id="MBB4763699.1"/>
    </source>
</evidence>
<dbReference type="InterPro" id="IPR047141">
    <property type="entry name" value="Stealth"/>
</dbReference>
<dbReference type="Pfam" id="PF17103">
    <property type="entry name" value="Stealth_CR4"/>
    <property type="match status" value="1"/>
</dbReference>
<organism evidence="8 9">
    <name type="scientific">Actinoplanes digitatis</name>
    <dbReference type="NCBI Taxonomy" id="1868"/>
    <lineage>
        <taxon>Bacteria</taxon>
        <taxon>Bacillati</taxon>
        <taxon>Actinomycetota</taxon>
        <taxon>Actinomycetes</taxon>
        <taxon>Micromonosporales</taxon>
        <taxon>Micromonosporaceae</taxon>
        <taxon>Actinoplanes</taxon>
    </lineage>
</organism>
<evidence type="ECO:0000256" key="2">
    <source>
        <dbReference type="ARBA" id="ARBA00022679"/>
    </source>
</evidence>
<dbReference type="InterPro" id="IPR031358">
    <property type="entry name" value="Stealth_CR1"/>
</dbReference>
<dbReference type="PANTHER" id="PTHR24045:SF0">
    <property type="entry name" value="N-ACETYLGLUCOSAMINE-1-PHOSPHOTRANSFERASE SUBUNITS ALPHA_BETA"/>
    <property type="match status" value="1"/>
</dbReference>
<sequence>MAERRVKLTVDLLPRTVHVHERLTPLRARSLNLTAVTGALEAAGLEHFVVRGTQDCASVVAVREDRRAEVLACLRALGRDSAAYVASVLPRPPARDLFGDAGEPGSWRRPGQATVLRLFWFRTDPARTLVYDREYGCDVEFWEADAGVLTAPRTNRATAQVPAGAAAVPAPAAAFTRLGGDEPARVRTRPEMTVTLPDDIGFPIDVVYTWVDGTDPDWQRRRAQVTGETYHEESASAARFLSRDELRFSLRSVHANAPWVRNIFIVTDDQTPDWLDTSRPNLRVVSHKEIFSDPSVLPVFNSHAIESQLHHIDGLAEHFVYFNDDMFLGRPLIPQSFFLSNGLSRFFLSQGHVPLGPVSPDDTPVDAACKNNRRLLEQRFGVTITQVFQHVPYPLRRSVMREIEAEFPDEYAATMASRFRSTRDLSTVSNLYHYYAYHSGRALPGAVRYGYLQLAVPDLAARLNRVLARRDWDAFCLNDAYSKPEELAYQHAVLLPFLESYFPVASPYELS</sequence>
<protein>
    <recommendedName>
        <fullName evidence="10">Sugar phosphotransferase</fullName>
    </recommendedName>
</protein>